<keyword evidence="6" id="KW-1185">Reference proteome</keyword>
<dbReference type="EMBL" id="VUJU01010182">
    <property type="protein sequence ID" value="KAF0715468.1"/>
    <property type="molecule type" value="Genomic_DNA"/>
</dbReference>
<evidence type="ECO:0008006" key="7">
    <source>
        <dbReference type="Google" id="ProtNLM"/>
    </source>
</evidence>
<feature type="domain" description="Transposase Helix-turn-helix" evidence="4">
    <location>
        <begin position="249"/>
        <end position="297"/>
    </location>
</feature>
<gene>
    <name evidence="5" type="ORF">FWK35_00023106</name>
</gene>
<feature type="domain" description="DDE Tnp4" evidence="3">
    <location>
        <begin position="329"/>
        <end position="486"/>
    </location>
</feature>
<dbReference type="OrthoDB" id="6582105at2759"/>
<dbReference type="GO" id="GO:0046872">
    <property type="term" value="F:metal ion binding"/>
    <property type="evidence" value="ECO:0007669"/>
    <property type="project" value="UniProtKB-KW"/>
</dbReference>
<feature type="non-terminal residue" evidence="5">
    <location>
        <position position="498"/>
    </location>
</feature>
<dbReference type="SUPFAM" id="SSF57716">
    <property type="entry name" value="Glucocorticoid receptor-like (DNA-binding domain)"/>
    <property type="match status" value="1"/>
</dbReference>
<evidence type="ECO:0000256" key="1">
    <source>
        <dbReference type="ARBA" id="ARBA00001968"/>
    </source>
</evidence>
<dbReference type="PANTHER" id="PTHR23080:SF133">
    <property type="entry name" value="SI:CH211-262I1.5-RELATED"/>
    <property type="match status" value="1"/>
</dbReference>
<evidence type="ECO:0000259" key="4">
    <source>
        <dbReference type="Pfam" id="PF13613"/>
    </source>
</evidence>
<reference evidence="5 6" key="1">
    <citation type="submission" date="2019-08" db="EMBL/GenBank/DDBJ databases">
        <title>Whole genome of Aphis craccivora.</title>
        <authorList>
            <person name="Voronova N.V."/>
            <person name="Shulinski R.S."/>
            <person name="Bandarenka Y.V."/>
            <person name="Zhorov D.G."/>
            <person name="Warner D."/>
        </authorList>
    </citation>
    <scope>NUCLEOTIDE SEQUENCE [LARGE SCALE GENOMIC DNA]</scope>
    <source>
        <strain evidence="5">180601</strain>
        <tissue evidence="5">Whole Body</tissue>
    </source>
</reference>
<dbReference type="InterPro" id="IPR027806">
    <property type="entry name" value="HARBI1_dom"/>
</dbReference>
<feature type="non-terminal residue" evidence="5">
    <location>
        <position position="1"/>
    </location>
</feature>
<evidence type="ECO:0000259" key="3">
    <source>
        <dbReference type="Pfam" id="PF13359"/>
    </source>
</evidence>
<comment type="cofactor">
    <cofactor evidence="1">
        <name>a divalent metal cation</name>
        <dbReference type="ChEBI" id="CHEBI:60240"/>
    </cofactor>
</comment>
<proteinExistence type="predicted"/>
<comment type="caution">
    <text evidence="5">The sequence shown here is derived from an EMBL/GenBank/DDBJ whole genome shotgun (WGS) entry which is preliminary data.</text>
</comment>
<dbReference type="AlphaFoldDB" id="A0A6G0VZ28"/>
<dbReference type="Proteomes" id="UP000478052">
    <property type="component" value="Unassembled WGS sequence"/>
</dbReference>
<accession>A0A6G0VZ28</accession>
<dbReference type="InterPro" id="IPR027805">
    <property type="entry name" value="Transposase_HTH_dom"/>
</dbReference>
<evidence type="ECO:0000313" key="6">
    <source>
        <dbReference type="Proteomes" id="UP000478052"/>
    </source>
</evidence>
<dbReference type="PANTHER" id="PTHR23080">
    <property type="entry name" value="THAP DOMAIN PROTEIN"/>
    <property type="match status" value="1"/>
</dbReference>
<evidence type="ECO:0000256" key="2">
    <source>
        <dbReference type="ARBA" id="ARBA00022723"/>
    </source>
</evidence>
<evidence type="ECO:0000313" key="5">
    <source>
        <dbReference type="EMBL" id="KAF0715468.1"/>
    </source>
</evidence>
<name>A0A6G0VZ28_APHCR</name>
<sequence>YLLYLKYACFGNVEIMVLCWVFGCCHYNEKDCCKFYRFPINLKEKKKWIKRIDEPKTGARVCSCHFVEGKKENRPTILPHRPHQFGTHHLTPEKKKFCKTTRTISHNMIELVDNMADDRVLCENSDIINPIEHEINNEPLPIEQEINNEPLDLSMKPILNSRLLNDSNNASNSSIALEVQNYFLQNENEAMKIELRHLGIKFNYANLNQNDELLNSYTGLPSNSVFQALYNLVKPLNIEYHLTWSVESISKEDQILITLMKLRHNFPHFDLAVRFNCSSATITNIIITWINILHQVLFKKCMSKIPSREKNKLCMPDVFKPFSNCRIVIDCTEIFTAVSRQSMNIQKDTYSNYKHRNTWKALIGIAPNGVVTFVSKLFPGSTSDKVITLKSGLLEQLVPGDLILADKGFLIREILPPGVSLNIPPFLDTPQFTPDQVVQTEKIAKARIHVERAIQRIKCYSILNVIPFSMLKQAESIFQLVAALTNLQPPLIKEIQTH</sequence>
<organism evidence="5 6">
    <name type="scientific">Aphis craccivora</name>
    <name type="common">Cowpea aphid</name>
    <dbReference type="NCBI Taxonomy" id="307492"/>
    <lineage>
        <taxon>Eukaryota</taxon>
        <taxon>Metazoa</taxon>
        <taxon>Ecdysozoa</taxon>
        <taxon>Arthropoda</taxon>
        <taxon>Hexapoda</taxon>
        <taxon>Insecta</taxon>
        <taxon>Pterygota</taxon>
        <taxon>Neoptera</taxon>
        <taxon>Paraneoptera</taxon>
        <taxon>Hemiptera</taxon>
        <taxon>Sternorrhyncha</taxon>
        <taxon>Aphidomorpha</taxon>
        <taxon>Aphidoidea</taxon>
        <taxon>Aphididae</taxon>
        <taxon>Aphidini</taxon>
        <taxon>Aphis</taxon>
        <taxon>Aphis</taxon>
    </lineage>
</organism>
<protein>
    <recommendedName>
        <fullName evidence="7">THAP-type domain-containing protein</fullName>
    </recommendedName>
</protein>
<keyword evidence="2" id="KW-0479">Metal-binding</keyword>
<dbReference type="Pfam" id="PF13613">
    <property type="entry name" value="HTH_Tnp_4"/>
    <property type="match status" value="1"/>
</dbReference>
<dbReference type="Pfam" id="PF13359">
    <property type="entry name" value="DDE_Tnp_4"/>
    <property type="match status" value="1"/>
</dbReference>